<gene>
    <name evidence="2" type="ORF">ACFQT0_14710</name>
</gene>
<keyword evidence="1" id="KW-1133">Transmembrane helix</keyword>
<dbReference type="Proteomes" id="UP001596513">
    <property type="component" value="Unassembled WGS sequence"/>
</dbReference>
<evidence type="ECO:0000313" key="3">
    <source>
        <dbReference type="Proteomes" id="UP001596513"/>
    </source>
</evidence>
<keyword evidence="3" id="KW-1185">Reference proteome</keyword>
<name>A0ABW2U4S9_9BACT</name>
<organism evidence="2 3">
    <name type="scientific">Hymenobacter humi</name>
    <dbReference type="NCBI Taxonomy" id="1411620"/>
    <lineage>
        <taxon>Bacteria</taxon>
        <taxon>Pseudomonadati</taxon>
        <taxon>Bacteroidota</taxon>
        <taxon>Cytophagia</taxon>
        <taxon>Cytophagales</taxon>
        <taxon>Hymenobacteraceae</taxon>
        <taxon>Hymenobacter</taxon>
    </lineage>
</organism>
<proteinExistence type="predicted"/>
<keyword evidence="1" id="KW-0472">Membrane</keyword>
<evidence type="ECO:0000256" key="1">
    <source>
        <dbReference type="SAM" id="Phobius"/>
    </source>
</evidence>
<dbReference type="RefSeq" id="WP_380203828.1">
    <property type="nucleotide sequence ID" value="NZ_JBHTEK010000001.1"/>
</dbReference>
<comment type="caution">
    <text evidence="2">The sequence shown here is derived from an EMBL/GenBank/DDBJ whole genome shotgun (WGS) entry which is preliminary data.</text>
</comment>
<feature type="transmembrane region" description="Helical" evidence="1">
    <location>
        <begin position="51"/>
        <end position="69"/>
    </location>
</feature>
<feature type="transmembrane region" description="Helical" evidence="1">
    <location>
        <begin position="81"/>
        <end position="100"/>
    </location>
</feature>
<keyword evidence="1" id="KW-0812">Transmembrane</keyword>
<protein>
    <submittedName>
        <fullName evidence="2">Uncharacterized protein</fullName>
    </submittedName>
</protein>
<accession>A0ABW2U4S9</accession>
<feature type="transmembrane region" description="Helical" evidence="1">
    <location>
        <begin position="25"/>
        <end position="44"/>
    </location>
</feature>
<dbReference type="EMBL" id="JBHTEK010000001">
    <property type="protein sequence ID" value="MFC7668483.1"/>
    <property type="molecule type" value="Genomic_DNA"/>
</dbReference>
<evidence type="ECO:0000313" key="2">
    <source>
        <dbReference type="EMBL" id="MFC7668483.1"/>
    </source>
</evidence>
<reference evidence="3" key="1">
    <citation type="journal article" date="2019" name="Int. J. Syst. Evol. Microbiol.">
        <title>The Global Catalogue of Microorganisms (GCM) 10K type strain sequencing project: providing services to taxonomists for standard genome sequencing and annotation.</title>
        <authorList>
            <consortium name="The Broad Institute Genomics Platform"/>
            <consortium name="The Broad Institute Genome Sequencing Center for Infectious Disease"/>
            <person name="Wu L."/>
            <person name="Ma J."/>
        </authorList>
    </citation>
    <scope>NUCLEOTIDE SEQUENCE [LARGE SCALE GENOMIC DNA]</scope>
    <source>
        <strain evidence="3">JCM 19635</strain>
    </source>
</reference>
<sequence>MAIYLLLLARWMMGFAPLRSTPWPYLIHLSTALSFALMAAPYYAVRSGKRWSRTVVLAVVAATLWLNFTQREKIASDPLNVLSWVVYAVTHIGGLVLLFWRRQRRPITDRHHKPM</sequence>